<dbReference type="InterPro" id="IPR010902">
    <property type="entry name" value="NUMOD4"/>
</dbReference>
<dbReference type="Pfam" id="PF13392">
    <property type="entry name" value="HNH_3"/>
    <property type="match status" value="1"/>
</dbReference>
<dbReference type="InterPro" id="IPR003615">
    <property type="entry name" value="HNH_nuc"/>
</dbReference>
<dbReference type="SUPFAM" id="SSF54060">
    <property type="entry name" value="His-Me finger endonucleases"/>
    <property type="match status" value="1"/>
</dbReference>
<organism evidence="3">
    <name type="scientific">Salmonella enterica subsp. enterica serovar Brunei</name>
    <dbReference type="NCBI Taxonomy" id="1151177"/>
    <lineage>
        <taxon>Bacteria</taxon>
        <taxon>Pseudomonadati</taxon>
        <taxon>Pseudomonadota</taxon>
        <taxon>Gammaproteobacteria</taxon>
        <taxon>Enterobacterales</taxon>
        <taxon>Enterobacteriaceae</taxon>
        <taxon>Salmonella</taxon>
    </lineage>
</organism>
<evidence type="ECO:0000259" key="1">
    <source>
        <dbReference type="Pfam" id="PF07463"/>
    </source>
</evidence>
<reference evidence="3" key="1">
    <citation type="submission" date="2019-03" db="EMBL/GenBank/DDBJ databases">
        <authorList>
            <person name="Ashton P.M."/>
            <person name="Dallman T."/>
            <person name="Nair S."/>
            <person name="De Pinna E."/>
            <person name="Peters T."/>
            <person name="Grant K."/>
        </authorList>
    </citation>
    <scope>NUCLEOTIDE SEQUENCE</scope>
    <source>
        <strain evidence="3">224066</strain>
    </source>
</reference>
<protein>
    <submittedName>
        <fullName evidence="3">HNH endonuclease</fullName>
    </submittedName>
</protein>
<dbReference type="InterPro" id="IPR044925">
    <property type="entry name" value="His-Me_finger_sf"/>
</dbReference>
<keyword evidence="3" id="KW-0540">Nuclease</keyword>
<dbReference type="Gene3D" id="3.90.75.20">
    <property type="match status" value="1"/>
</dbReference>
<comment type="caution">
    <text evidence="3">The sequence shown here is derived from an EMBL/GenBank/DDBJ whole genome shotgun (WGS) entry which is preliminary data.</text>
</comment>
<keyword evidence="3" id="KW-0378">Hydrolase</keyword>
<dbReference type="EMBL" id="AAHYTB010000061">
    <property type="protein sequence ID" value="ECB8026839.1"/>
    <property type="molecule type" value="Genomic_DNA"/>
</dbReference>
<proteinExistence type="predicted"/>
<dbReference type="AlphaFoldDB" id="A0A5I1P0L5"/>
<evidence type="ECO:0000259" key="2">
    <source>
        <dbReference type="Pfam" id="PF13392"/>
    </source>
</evidence>
<dbReference type="Pfam" id="PF07463">
    <property type="entry name" value="NUMOD4"/>
    <property type="match status" value="1"/>
</dbReference>
<keyword evidence="3" id="KW-0255">Endonuclease</keyword>
<feature type="domain" description="NUMOD4" evidence="1">
    <location>
        <begin position="7"/>
        <end position="67"/>
    </location>
</feature>
<sequence>MIMFDIEIWKPVPGYEDRFEVSSLARVRSLSRKVTTCGQDKKTWTTRTIKSRILKGCTSSQYIRVSISGSHELLHRFVALAFIPNPNNYPHVNHIDGNKHNNLPENLEWCTHAMNMKHANETGLSNKNKTPVIAERDGFGYWFPSMQSTKHYGCNPALVHASINGRQGEHRGMQWSHCPTPDHCEFQQLREQQDQ</sequence>
<accession>A0A5I1P0L5</accession>
<dbReference type="GO" id="GO:0016788">
    <property type="term" value="F:hydrolase activity, acting on ester bonds"/>
    <property type="evidence" value="ECO:0007669"/>
    <property type="project" value="InterPro"/>
</dbReference>
<evidence type="ECO:0000313" key="3">
    <source>
        <dbReference type="EMBL" id="ECB8026839.1"/>
    </source>
</evidence>
<gene>
    <name evidence="3" type="ORF">E1412_23735</name>
</gene>
<name>A0A5I1P0L5_SALET</name>
<dbReference type="GO" id="GO:0004519">
    <property type="term" value="F:endonuclease activity"/>
    <property type="evidence" value="ECO:0007669"/>
    <property type="project" value="UniProtKB-KW"/>
</dbReference>
<feature type="domain" description="HNH nuclease" evidence="2">
    <location>
        <begin position="73"/>
        <end position="116"/>
    </location>
</feature>